<dbReference type="Pfam" id="PF06791">
    <property type="entry name" value="TMP_2"/>
    <property type="match status" value="1"/>
</dbReference>
<evidence type="ECO:0000313" key="5">
    <source>
        <dbReference type="Proteomes" id="UP000678489"/>
    </source>
</evidence>
<keyword evidence="5" id="KW-1185">Reference proteome</keyword>
<comment type="function">
    <text evidence="1">Serves as a ruler that controls the length of tail by stopping the tail tube polymerization and is probably released from the tail shaft during infection to facilitate DNA translocation into the host cell. Assembles into a multimeric linear form probably arranged as a coil of alpha-helices and stabilized by the covering tail assembly proteins. Its C-terminus fixes the tail tip complex, thereby forming the tail assembly initiator complex. Tail tube proteins polymerize around the tail measure protein, displacing the tail assembly proteins. When the tail reaches the length specified by the tape measure protein, it stops and becomes capped by the tail terminator protein.</text>
</comment>
<keyword evidence="1" id="KW-1162">Viral penetration into host cytoplasm</keyword>
<keyword evidence="1" id="KW-1171">Viral genome ejection through host cell envelope</keyword>
<dbReference type="HAMAP" id="MF_04138">
    <property type="entry name" value="TMP_LAMBDA"/>
    <property type="match status" value="1"/>
</dbReference>
<keyword evidence="1" id="KW-0946">Virion</keyword>
<evidence type="ECO:0000313" key="4">
    <source>
        <dbReference type="EMBL" id="QVW27740.1"/>
    </source>
</evidence>
<proteinExistence type="inferred from homology"/>
<dbReference type="GO" id="GO:0098003">
    <property type="term" value="P:viral tail assembly"/>
    <property type="evidence" value="ECO:0007669"/>
    <property type="project" value="UniProtKB-UniRule"/>
</dbReference>
<protein>
    <recommendedName>
        <fullName evidence="1">Tape measure protein</fullName>
        <shortName evidence="1">TMP</shortName>
    </recommendedName>
</protein>
<comment type="subcellular location">
    <subcellularLocation>
        <location evidence="1">Virion</location>
    </subcellularLocation>
</comment>
<feature type="chain" id="PRO_5035346735" description="Tape measure protein" evidence="1">
    <location>
        <begin position="1"/>
        <end position="904"/>
    </location>
</feature>
<keyword evidence="1" id="KW-1245">Viral tail assembly</keyword>
<dbReference type="InterPro" id="IPR006431">
    <property type="entry name" value="Phage_tape_meas_C"/>
</dbReference>
<dbReference type="GO" id="GO:0098015">
    <property type="term" value="C:virus tail"/>
    <property type="evidence" value="ECO:0007669"/>
    <property type="project" value="UniProtKB-UniRule"/>
</dbReference>
<dbReference type="Pfam" id="PF09718">
    <property type="entry name" value="Tape_meas_lam_C"/>
    <property type="match status" value="1"/>
</dbReference>
<keyword evidence="1" id="KW-1227">Viral tail protein</keyword>
<dbReference type="InterPro" id="IPR043680">
    <property type="entry name" value="GpH_LAMBDA"/>
</dbReference>
<reference evidence="4" key="1">
    <citation type="submission" date="2021-03" db="EMBL/GenBank/DDBJ databases">
        <title>Complete genome sequence of Hafnia phage Pocis76.</title>
        <authorList>
            <person name="Dislers A."/>
            <person name="Zrelovs N."/>
            <person name="Kazaks A."/>
        </authorList>
    </citation>
    <scope>NUCLEOTIDE SEQUENCE</scope>
</reference>
<evidence type="ECO:0000256" key="1">
    <source>
        <dbReference type="HAMAP-Rule" id="MF_04138"/>
    </source>
</evidence>
<dbReference type="InterPro" id="IPR009628">
    <property type="entry name" value="Phage_tape_measure_N"/>
</dbReference>
<dbReference type="GO" id="GO:0046718">
    <property type="term" value="P:symbiont entry into host cell"/>
    <property type="evidence" value="ECO:0007669"/>
    <property type="project" value="UniProtKB-KW"/>
</dbReference>
<organism evidence="4 5">
    <name type="scientific">Hafnia phage Pocis76</name>
    <dbReference type="NCBI Taxonomy" id="2831174"/>
    <lineage>
        <taxon>Viruses</taxon>
        <taxon>Duplodnaviria</taxon>
        <taxon>Heunggongvirae</taxon>
        <taxon>Uroviricota</taxon>
        <taxon>Caudoviricetes</taxon>
        <taxon>Drexlerviridae</taxon>
        <taxon>Tempevirinae</taxon>
        <taxon>Pocisvirus</taxon>
        <taxon>Pocisvirus pocis76</taxon>
    </lineage>
</organism>
<dbReference type="NCBIfam" id="TIGR01541">
    <property type="entry name" value="tape_meas_lam_C"/>
    <property type="match status" value="1"/>
</dbReference>
<evidence type="ECO:0000259" key="3">
    <source>
        <dbReference type="Pfam" id="PF09718"/>
    </source>
</evidence>
<feature type="domain" description="Bacteriophage tail tape measure N-terminal" evidence="2">
    <location>
        <begin position="194"/>
        <end position="372"/>
    </location>
</feature>
<evidence type="ECO:0000259" key="2">
    <source>
        <dbReference type="Pfam" id="PF06791"/>
    </source>
</evidence>
<dbReference type="EMBL" id="MW689258">
    <property type="protein sequence ID" value="QVW27740.1"/>
    <property type="molecule type" value="Genomic_DNA"/>
</dbReference>
<sequence>MAERYAGVSLGVDVSQINNAIKSLKQFKDANAKAADSMGDFVDKEFVAKQRAKELAQELAKQRAEFKSIQASIDPTASKMDKLRQSAAKLDSLWRKGVIPDDSFFELGAILETQANKLNLARKALTEEGRAAIEEARNKEKAIAAGRQFIASLEAQAAAAGKTQSELTAMKAAQLGVSEQAAPFIAQMRQQEAQIEKLGISMGQYRQAMRMLPAQITDVTTSLASGMPIWLVAIQQGGQIKDSFGGLVPMFKALATFITPLNVGLAAIGVTMGALVYSVYSANEEFVKIRDTIKETTGLSGEFADKVALSIKELADASGKSAEDIAKAYITTKDSAHQAIEKLIDVGYSYDEAVKKVNEYKGATNFTSLNNEIADHQLKVAELSETWLDVAASKAKAFALGALAVTSGAAGTVQANKDAINQIRMLNNVKQLQTDINEAVKKGEKERATVAAAVEKEFYATNRVANAQKELNELIKQQKTLAVSNNEEAKKQVGYLVEAKKKEIEDLKKLEAKKSEPKKKGGGVARSVEEQLDKELYVLQAQLETLKEHRTVNDVISRQRQSLWSIEKQIQILQEAQSKRQLTAGEKKLLAEQQSVLELAKQKAEIGDQIVLQERSNKLYQNSIDFIRQTSAAIDEIGMKQEGMTDKQIQRQLELNRIRDEYIAKGGAADDPALQNMLEKQKQLYEQQDALQMNWLAGAKNAFNEFGESATDVYTNIGNLASSALNGLTDQMTEFLTTGKSNFKDFAQSIIGMIVKMIAKMVIFNSLSGLMGGGQSFSFANMFGKGFASGGYTGDGGKYDPAGIVHKGEFVFTKEATQRIGAKNLYRLMRGYANGGSVGGSSYSRGGSSGGAGTSFTFGDINVDVNNGSDPKGMETGVRMIVTDMLQRSCAQGGEIYNFLMEHR</sequence>
<keyword evidence="1" id="KW-1188">Viral release from host cell</keyword>
<dbReference type="Proteomes" id="UP000678489">
    <property type="component" value="Segment"/>
</dbReference>
<accession>A0A8E7FMH1</accession>
<keyword evidence="1" id="KW-1160">Virus entry into host cell</keyword>
<comment type="subunit">
    <text evidence="1">Interacts with the tail initiator complex presumably through its C-terminus domain. Interacts with the tail assembly proteins.</text>
</comment>
<name>A0A8E7FMH1_9CAUD</name>
<feature type="domain" description="Bacteriophage tail tape measure C-terminal" evidence="3">
    <location>
        <begin position="694"/>
        <end position="767"/>
    </location>
</feature>
<comment type="similarity">
    <text evidence="1">Belongs to the Lambdavirus tape measure protein family.</text>
</comment>